<dbReference type="RefSeq" id="WP_278004533.1">
    <property type="nucleotide sequence ID" value="NZ_JARSBN010000002.1"/>
</dbReference>
<organism evidence="1 2">
    <name type="scientific">Winogradskyella marincola</name>
    <dbReference type="NCBI Taxonomy" id="3037795"/>
    <lineage>
        <taxon>Bacteria</taxon>
        <taxon>Pseudomonadati</taxon>
        <taxon>Bacteroidota</taxon>
        <taxon>Flavobacteriia</taxon>
        <taxon>Flavobacteriales</taxon>
        <taxon>Flavobacteriaceae</taxon>
        <taxon>Winogradskyella</taxon>
    </lineage>
</organism>
<gene>
    <name evidence="1" type="ORF">P7122_04230</name>
</gene>
<accession>A0ABT6FZ58</accession>
<evidence type="ECO:0000313" key="2">
    <source>
        <dbReference type="Proteomes" id="UP001529085"/>
    </source>
</evidence>
<dbReference type="Proteomes" id="UP001529085">
    <property type="component" value="Unassembled WGS sequence"/>
</dbReference>
<proteinExistence type="predicted"/>
<comment type="caution">
    <text evidence="1">The sequence shown here is derived from an EMBL/GenBank/DDBJ whole genome shotgun (WGS) entry which is preliminary data.</text>
</comment>
<keyword evidence="2" id="KW-1185">Reference proteome</keyword>
<reference evidence="1 2" key="1">
    <citation type="submission" date="2023-03" db="EMBL/GenBank/DDBJ databases">
        <title>Strain YYF002 represents a novel species in the genus Winogradskyella isolated from seawater.</title>
        <authorList>
            <person name="Fu Z.-Y."/>
        </authorList>
    </citation>
    <scope>NUCLEOTIDE SEQUENCE [LARGE SCALE GENOMIC DNA]</scope>
    <source>
        <strain evidence="1 2">YYF002</strain>
    </source>
</reference>
<evidence type="ECO:0000313" key="1">
    <source>
        <dbReference type="EMBL" id="MDG4715066.1"/>
    </source>
</evidence>
<protein>
    <recommendedName>
        <fullName evidence="3">Lipoprotein</fullName>
    </recommendedName>
</protein>
<dbReference type="PROSITE" id="PS51257">
    <property type="entry name" value="PROKAR_LIPOPROTEIN"/>
    <property type="match status" value="1"/>
</dbReference>
<dbReference type="EMBL" id="JARSBN010000002">
    <property type="protein sequence ID" value="MDG4715066.1"/>
    <property type="molecule type" value="Genomic_DNA"/>
</dbReference>
<name>A0ABT6FZ58_9FLAO</name>
<sequence>MKTTLYLVLILILLSCQKKISEKTQHKEFNTKTEIKKLELNDTIIYLSDDNDLALIKLTLIPNGTFDFHMSIYPETMQDSEPKPEIIKANGIWNGNKKTVLLNFEKQEKDSLNLNKIFDSNYAKENEFKVNNNTVEIDYSLDKLNIWGISCYKSKKENSEISTTVSTNSNSKFPIWIEKINLDINSELGQHQKRNIKEFNKINDSLSICVFILNDGVCSKYSLVTFLNQNEIDNAEIGIECDQDMSIPEYKWKEFEFLSTTTFQTIEFSEHVNDSLIDNNGYIKKGYDFMESKTTIDSIIKVFEIDKTGKITGTNNE</sequence>
<evidence type="ECO:0008006" key="3">
    <source>
        <dbReference type="Google" id="ProtNLM"/>
    </source>
</evidence>